<evidence type="ECO:0000313" key="8">
    <source>
        <dbReference type="EMBL" id="ASP38646.1"/>
    </source>
</evidence>
<keyword evidence="5 6" id="KW-0408">Iron</keyword>
<dbReference type="InterPro" id="IPR050597">
    <property type="entry name" value="Cytochrome_c_Oxidase_Subunit"/>
</dbReference>
<keyword evidence="3 6" id="KW-0479">Metal-binding</keyword>
<dbReference type="OrthoDB" id="9773456at2"/>
<keyword evidence="4" id="KW-0249">Electron transport</keyword>
<evidence type="ECO:0000256" key="2">
    <source>
        <dbReference type="ARBA" id="ARBA00022617"/>
    </source>
</evidence>
<dbReference type="GO" id="GO:0009055">
    <property type="term" value="F:electron transfer activity"/>
    <property type="evidence" value="ECO:0007669"/>
    <property type="project" value="InterPro"/>
</dbReference>
<gene>
    <name evidence="8" type="ORF">CHH28_08130</name>
</gene>
<dbReference type="RefSeq" id="WP_094059834.1">
    <property type="nucleotide sequence ID" value="NZ_CP022530.1"/>
</dbReference>
<name>A0A222FJ76_9GAMM</name>
<evidence type="ECO:0000256" key="1">
    <source>
        <dbReference type="ARBA" id="ARBA00022448"/>
    </source>
</evidence>
<dbReference type="Pfam" id="PF00034">
    <property type="entry name" value="Cytochrom_C"/>
    <property type="match status" value="1"/>
</dbReference>
<dbReference type="PROSITE" id="PS51007">
    <property type="entry name" value="CYTC"/>
    <property type="match status" value="2"/>
</dbReference>
<organism evidence="8 9">
    <name type="scientific">Bacterioplanes sanyensis</name>
    <dbReference type="NCBI Taxonomy" id="1249553"/>
    <lineage>
        <taxon>Bacteria</taxon>
        <taxon>Pseudomonadati</taxon>
        <taxon>Pseudomonadota</taxon>
        <taxon>Gammaproteobacteria</taxon>
        <taxon>Oceanospirillales</taxon>
        <taxon>Oceanospirillaceae</taxon>
        <taxon>Bacterioplanes</taxon>
    </lineage>
</organism>
<dbReference type="PANTHER" id="PTHR33751">
    <property type="entry name" value="CBB3-TYPE CYTOCHROME C OXIDASE SUBUNIT FIXP"/>
    <property type="match status" value="1"/>
</dbReference>
<keyword evidence="9" id="KW-1185">Reference proteome</keyword>
<dbReference type="InterPro" id="IPR009056">
    <property type="entry name" value="Cyt_c-like_dom"/>
</dbReference>
<dbReference type="InterPro" id="IPR036909">
    <property type="entry name" value="Cyt_c-like_dom_sf"/>
</dbReference>
<evidence type="ECO:0000259" key="7">
    <source>
        <dbReference type="PROSITE" id="PS51007"/>
    </source>
</evidence>
<protein>
    <submittedName>
        <fullName evidence="8">Cytochrome biogenesis protein ResB</fullName>
    </submittedName>
</protein>
<proteinExistence type="predicted"/>
<dbReference type="Gene3D" id="1.10.760.10">
    <property type="entry name" value="Cytochrome c-like domain"/>
    <property type="match status" value="2"/>
</dbReference>
<evidence type="ECO:0000313" key="9">
    <source>
        <dbReference type="Proteomes" id="UP000202440"/>
    </source>
</evidence>
<dbReference type="Proteomes" id="UP000202440">
    <property type="component" value="Chromosome"/>
</dbReference>
<reference evidence="8 9" key="1">
    <citation type="submission" date="2017-07" db="EMBL/GenBank/DDBJ databases">
        <title>Annotated genome sequence of Bacterioplanes sanyensis isolated from Red Sea.</title>
        <authorList>
            <person name="Rehman Z.U."/>
        </authorList>
    </citation>
    <scope>NUCLEOTIDE SEQUENCE [LARGE SCALE GENOMIC DNA]</scope>
    <source>
        <strain evidence="8 9">NV9</strain>
    </source>
</reference>
<keyword evidence="2 6" id="KW-0349">Heme</keyword>
<evidence type="ECO:0000256" key="6">
    <source>
        <dbReference type="PROSITE-ProRule" id="PRU00433"/>
    </source>
</evidence>
<dbReference type="SUPFAM" id="SSF46626">
    <property type="entry name" value="Cytochrome c"/>
    <property type="match status" value="2"/>
</dbReference>
<evidence type="ECO:0000256" key="5">
    <source>
        <dbReference type="ARBA" id="ARBA00023004"/>
    </source>
</evidence>
<dbReference type="GO" id="GO:0020037">
    <property type="term" value="F:heme binding"/>
    <property type="evidence" value="ECO:0007669"/>
    <property type="project" value="InterPro"/>
</dbReference>
<feature type="domain" description="Cytochrome c" evidence="7">
    <location>
        <begin position="54"/>
        <end position="132"/>
    </location>
</feature>
<dbReference type="GO" id="GO:0046872">
    <property type="term" value="F:metal ion binding"/>
    <property type="evidence" value="ECO:0007669"/>
    <property type="project" value="UniProtKB-KW"/>
</dbReference>
<dbReference type="PANTHER" id="PTHR33751:SF9">
    <property type="entry name" value="CYTOCHROME C4"/>
    <property type="match status" value="1"/>
</dbReference>
<evidence type="ECO:0000256" key="4">
    <source>
        <dbReference type="ARBA" id="ARBA00022982"/>
    </source>
</evidence>
<sequence>MKTLPNTAYPIALVGRIAALIMLSCCALMTHAESVEDMLAQMVVIENNTALRQAAIAEGAERAQLCFRCHGKDGNSTRDYIPNLASQNAAYLFTQFEKFADGSRQDYVMNALAKHLTAEERIAIALYYSQHEVVEREQPVAAAAEGERVYKSMCFACHGEAGHGNAQYPRIAGQPYEFLQNTLLKFHSNDSERRDSPMVSIIQNLDEAQLNDVAAYIAHMP</sequence>
<keyword evidence="1" id="KW-0813">Transport</keyword>
<dbReference type="EMBL" id="CP022530">
    <property type="protein sequence ID" value="ASP38646.1"/>
    <property type="molecule type" value="Genomic_DNA"/>
</dbReference>
<feature type="domain" description="Cytochrome c" evidence="7">
    <location>
        <begin position="141"/>
        <end position="221"/>
    </location>
</feature>
<accession>A0A222FJ76</accession>
<dbReference type="AlphaFoldDB" id="A0A222FJ76"/>
<dbReference type="KEGG" id="bsan:CHH28_08130"/>
<evidence type="ECO:0000256" key="3">
    <source>
        <dbReference type="ARBA" id="ARBA00022723"/>
    </source>
</evidence>